<dbReference type="GO" id="GO:0005737">
    <property type="term" value="C:cytoplasm"/>
    <property type="evidence" value="ECO:0007669"/>
    <property type="project" value="TreeGrafter"/>
</dbReference>
<evidence type="ECO:0000256" key="1">
    <source>
        <dbReference type="SAM" id="Coils"/>
    </source>
</evidence>
<dbReference type="STRING" id="307972.A0A2G8LLU8"/>
<dbReference type="PROSITE" id="PS50010">
    <property type="entry name" value="DH_2"/>
    <property type="match status" value="1"/>
</dbReference>
<protein>
    <recommendedName>
        <fullName evidence="2">DH domain-containing protein</fullName>
    </recommendedName>
</protein>
<dbReference type="InterPro" id="IPR035899">
    <property type="entry name" value="DBL_dom_sf"/>
</dbReference>
<dbReference type="GO" id="GO:0005085">
    <property type="term" value="F:guanyl-nucleotide exchange factor activity"/>
    <property type="evidence" value="ECO:0007669"/>
    <property type="project" value="InterPro"/>
</dbReference>
<feature type="coiled-coil region" evidence="1">
    <location>
        <begin position="146"/>
        <end position="173"/>
    </location>
</feature>
<keyword evidence="4" id="KW-1185">Reference proteome</keyword>
<evidence type="ECO:0000313" key="4">
    <source>
        <dbReference type="Proteomes" id="UP000230750"/>
    </source>
</evidence>
<evidence type="ECO:0000259" key="2">
    <source>
        <dbReference type="PROSITE" id="PS50010"/>
    </source>
</evidence>
<organism evidence="3 4">
    <name type="scientific">Stichopus japonicus</name>
    <name type="common">Sea cucumber</name>
    <dbReference type="NCBI Taxonomy" id="307972"/>
    <lineage>
        <taxon>Eukaryota</taxon>
        <taxon>Metazoa</taxon>
        <taxon>Echinodermata</taxon>
        <taxon>Eleutherozoa</taxon>
        <taxon>Echinozoa</taxon>
        <taxon>Holothuroidea</taxon>
        <taxon>Aspidochirotacea</taxon>
        <taxon>Aspidochirotida</taxon>
        <taxon>Stichopodidae</taxon>
        <taxon>Apostichopus</taxon>
    </lineage>
</organism>
<accession>A0A2G8LLU8</accession>
<dbReference type="EMBL" id="MRZV01000037">
    <property type="protein sequence ID" value="PIK61238.1"/>
    <property type="molecule type" value="Genomic_DNA"/>
</dbReference>
<comment type="caution">
    <text evidence="3">The sequence shown here is derived from an EMBL/GenBank/DDBJ whole genome shotgun (WGS) entry which is preliminary data.</text>
</comment>
<proteinExistence type="predicted"/>
<dbReference type="Proteomes" id="UP000230750">
    <property type="component" value="Unassembled WGS sequence"/>
</dbReference>
<evidence type="ECO:0000313" key="3">
    <source>
        <dbReference type="EMBL" id="PIK61238.1"/>
    </source>
</evidence>
<dbReference type="AlphaFoldDB" id="A0A2G8LLU8"/>
<dbReference type="SMART" id="SM00325">
    <property type="entry name" value="RhoGEF"/>
    <property type="match status" value="1"/>
</dbReference>
<dbReference type="SUPFAM" id="SSF48065">
    <property type="entry name" value="DBL homology domain (DH-domain)"/>
    <property type="match status" value="1"/>
</dbReference>
<keyword evidence="1" id="KW-0175">Coiled coil</keyword>
<feature type="domain" description="DH" evidence="2">
    <location>
        <begin position="1"/>
        <end position="159"/>
    </location>
</feature>
<reference evidence="3 4" key="1">
    <citation type="journal article" date="2017" name="PLoS Biol.">
        <title>The sea cucumber genome provides insights into morphological evolution and visceral regeneration.</title>
        <authorList>
            <person name="Zhang X."/>
            <person name="Sun L."/>
            <person name="Yuan J."/>
            <person name="Sun Y."/>
            <person name="Gao Y."/>
            <person name="Zhang L."/>
            <person name="Li S."/>
            <person name="Dai H."/>
            <person name="Hamel J.F."/>
            <person name="Liu C."/>
            <person name="Yu Y."/>
            <person name="Liu S."/>
            <person name="Lin W."/>
            <person name="Guo K."/>
            <person name="Jin S."/>
            <person name="Xu P."/>
            <person name="Storey K.B."/>
            <person name="Huan P."/>
            <person name="Zhang T."/>
            <person name="Zhou Y."/>
            <person name="Zhang J."/>
            <person name="Lin C."/>
            <person name="Li X."/>
            <person name="Xing L."/>
            <person name="Huo D."/>
            <person name="Sun M."/>
            <person name="Wang L."/>
            <person name="Mercier A."/>
            <person name="Li F."/>
            <person name="Yang H."/>
            <person name="Xiang J."/>
        </authorList>
    </citation>
    <scope>NUCLEOTIDE SEQUENCE [LARGE SCALE GENOMIC DNA]</scope>
    <source>
        <strain evidence="3">Shaxun</strain>
        <tissue evidence="3">Muscle</tissue>
    </source>
</reference>
<dbReference type="InterPro" id="IPR051092">
    <property type="entry name" value="FYVE_RhoGEF_PH"/>
</dbReference>
<dbReference type="Pfam" id="PF00621">
    <property type="entry name" value="RhoGEF"/>
    <property type="match status" value="1"/>
</dbReference>
<dbReference type="PANTHER" id="PTHR12673:SF159">
    <property type="entry name" value="LD03170P"/>
    <property type="match status" value="1"/>
</dbReference>
<dbReference type="PANTHER" id="PTHR12673">
    <property type="entry name" value="FACIOGENITAL DYSPLASIA PROTEIN"/>
    <property type="match status" value="1"/>
</dbReference>
<name>A0A2G8LLU8_STIJA</name>
<gene>
    <name evidence="3" type="ORF">BSL78_01797</name>
</gene>
<sequence>MALVSMLCGYSQLSSLSLKDKRLLFVPLRPFLKCSKRLIAQIGSTLKSAHQENLRIGICFPPQFWQEYRQYYTTYKTIRELLNNLRQTNDEFMEYCKELRGAARQSLDSLLLLPVQRVGQYDSFLTNLMDQTSKTHPDYRNIVTASSMVNKMVKEQQEEVSQAENDARLLQVQERFPGDELHLFDANCFKSQFQTPLRISPYPIIPFPYTKCPVYILYIQDLESWIFVHSLI</sequence>
<dbReference type="InterPro" id="IPR000219">
    <property type="entry name" value="DH_dom"/>
</dbReference>
<dbReference type="OrthoDB" id="6424969at2759"/>
<dbReference type="Gene3D" id="1.20.900.10">
    <property type="entry name" value="Dbl homology (DH) domain"/>
    <property type="match status" value="1"/>
</dbReference>